<evidence type="ECO:0000256" key="6">
    <source>
        <dbReference type="ARBA" id="ARBA00022777"/>
    </source>
</evidence>
<evidence type="ECO:0000256" key="2">
    <source>
        <dbReference type="ARBA" id="ARBA00012118"/>
    </source>
</evidence>
<dbReference type="GO" id="GO:0004797">
    <property type="term" value="F:thymidine kinase activity"/>
    <property type="evidence" value="ECO:0007669"/>
    <property type="project" value="UniProtKB-EC"/>
</dbReference>
<dbReference type="EMBL" id="MN740597">
    <property type="protein sequence ID" value="QHS78416.1"/>
    <property type="molecule type" value="Genomic_DNA"/>
</dbReference>
<protein>
    <recommendedName>
        <fullName evidence="2">thymidine kinase</fullName>
        <ecNumber evidence="2">2.7.1.21</ecNumber>
    </recommendedName>
</protein>
<evidence type="ECO:0000256" key="4">
    <source>
        <dbReference type="ARBA" id="ARBA00022679"/>
    </source>
</evidence>
<dbReference type="GO" id="GO:0071897">
    <property type="term" value="P:DNA biosynthetic process"/>
    <property type="evidence" value="ECO:0007669"/>
    <property type="project" value="UniProtKB-KW"/>
</dbReference>
<evidence type="ECO:0000256" key="7">
    <source>
        <dbReference type="ARBA" id="ARBA00022840"/>
    </source>
</evidence>
<evidence type="ECO:0000256" key="1">
    <source>
        <dbReference type="ARBA" id="ARBA00007587"/>
    </source>
</evidence>
<dbReference type="InterPro" id="IPR027417">
    <property type="entry name" value="P-loop_NTPase"/>
</dbReference>
<dbReference type="GO" id="GO:0005524">
    <property type="term" value="F:ATP binding"/>
    <property type="evidence" value="ECO:0007669"/>
    <property type="project" value="UniProtKB-KW"/>
</dbReference>
<dbReference type="Gene3D" id="3.40.50.300">
    <property type="entry name" value="P-loop containing nucleotide triphosphate hydrolases"/>
    <property type="match status" value="1"/>
</dbReference>
<evidence type="ECO:0000313" key="8">
    <source>
        <dbReference type="EMBL" id="QHS78416.1"/>
    </source>
</evidence>
<keyword evidence="7" id="KW-0067">ATP-binding</keyword>
<dbReference type="EC" id="2.7.1.21" evidence="2"/>
<sequence>MFKKIWSCIGIEKWLNLNKLIYISGLDSDYISNPFKELSTIYHITEDIIKLKAI</sequence>
<reference evidence="8" key="1">
    <citation type="journal article" date="2020" name="Nature">
        <title>Giant virus diversity and host interactions through global metagenomics.</title>
        <authorList>
            <person name="Schulz F."/>
            <person name="Roux S."/>
            <person name="Paez-Espino D."/>
            <person name="Jungbluth S."/>
            <person name="Walsh D.A."/>
            <person name="Denef V.J."/>
            <person name="McMahon K.D."/>
            <person name="Konstantinidis K.T."/>
            <person name="Eloe-Fadrosh E.A."/>
            <person name="Kyrpides N.C."/>
            <person name="Woyke T."/>
        </authorList>
    </citation>
    <scope>NUCLEOTIDE SEQUENCE</scope>
    <source>
        <strain evidence="8">GVMAG-S-1021933-23</strain>
    </source>
</reference>
<keyword evidence="4" id="KW-0808">Transferase</keyword>
<evidence type="ECO:0000256" key="3">
    <source>
        <dbReference type="ARBA" id="ARBA00022634"/>
    </source>
</evidence>
<keyword evidence="3" id="KW-0237">DNA synthesis</keyword>
<accession>A0A6C0AFE2</accession>
<organism evidence="8">
    <name type="scientific">viral metagenome</name>
    <dbReference type="NCBI Taxonomy" id="1070528"/>
    <lineage>
        <taxon>unclassified sequences</taxon>
        <taxon>metagenomes</taxon>
        <taxon>organismal metagenomes</taxon>
    </lineage>
</organism>
<name>A0A6C0AFE2_9ZZZZ</name>
<keyword evidence="5" id="KW-0547">Nucleotide-binding</keyword>
<dbReference type="Pfam" id="PF00265">
    <property type="entry name" value="TK"/>
    <property type="match status" value="1"/>
</dbReference>
<proteinExistence type="inferred from homology"/>
<comment type="similarity">
    <text evidence="1">Belongs to the thymidine kinase family.</text>
</comment>
<dbReference type="InterPro" id="IPR001267">
    <property type="entry name" value="Thymidine_kinase"/>
</dbReference>
<keyword evidence="6" id="KW-0418">Kinase</keyword>
<evidence type="ECO:0000256" key="5">
    <source>
        <dbReference type="ARBA" id="ARBA00022741"/>
    </source>
</evidence>
<dbReference type="AlphaFoldDB" id="A0A6C0AFE2"/>